<dbReference type="Proteomes" id="UP001590950">
    <property type="component" value="Unassembled WGS sequence"/>
</dbReference>
<protein>
    <submittedName>
        <fullName evidence="1">Uncharacterized protein</fullName>
    </submittedName>
</protein>
<reference evidence="1 2" key="1">
    <citation type="submission" date="2024-09" db="EMBL/GenBank/DDBJ databases">
        <title>Rethinking Asexuality: The Enigmatic Case of Functional Sexual Genes in Lepraria (Stereocaulaceae).</title>
        <authorList>
            <person name="Doellman M."/>
            <person name="Sun Y."/>
            <person name="Barcenas-Pena A."/>
            <person name="Lumbsch H.T."/>
            <person name="Grewe F."/>
        </authorList>
    </citation>
    <scope>NUCLEOTIDE SEQUENCE [LARGE SCALE GENOMIC DNA]</scope>
    <source>
        <strain evidence="1 2">Mercado 3170</strain>
    </source>
</reference>
<evidence type="ECO:0000313" key="2">
    <source>
        <dbReference type="Proteomes" id="UP001590950"/>
    </source>
</evidence>
<organism evidence="1 2">
    <name type="scientific">Stereocaulon virgatum</name>
    <dbReference type="NCBI Taxonomy" id="373712"/>
    <lineage>
        <taxon>Eukaryota</taxon>
        <taxon>Fungi</taxon>
        <taxon>Dikarya</taxon>
        <taxon>Ascomycota</taxon>
        <taxon>Pezizomycotina</taxon>
        <taxon>Lecanoromycetes</taxon>
        <taxon>OSLEUM clade</taxon>
        <taxon>Lecanoromycetidae</taxon>
        <taxon>Lecanorales</taxon>
        <taxon>Lecanorineae</taxon>
        <taxon>Stereocaulaceae</taxon>
        <taxon>Stereocaulon</taxon>
    </lineage>
</organism>
<sequence length="105" mass="12154">MDAGDIIIPLSRRNTISMYGDILMTLNLSKHKSRVPSCINESYQHIIKSSFNWVSLIRNLIIPTTRHHTKEISTHIIQHRQIPSRPFAPYQYLTFARKPQSAKPS</sequence>
<proteinExistence type="predicted"/>
<name>A0ABR4AN65_9LECA</name>
<gene>
    <name evidence="1" type="ORF">N7G274_001199</name>
</gene>
<keyword evidence="2" id="KW-1185">Reference proteome</keyword>
<accession>A0ABR4AN65</accession>
<evidence type="ECO:0000313" key="1">
    <source>
        <dbReference type="EMBL" id="KAL2047180.1"/>
    </source>
</evidence>
<dbReference type="EMBL" id="JBEFKJ010000003">
    <property type="protein sequence ID" value="KAL2047180.1"/>
    <property type="molecule type" value="Genomic_DNA"/>
</dbReference>
<comment type="caution">
    <text evidence="1">The sequence shown here is derived from an EMBL/GenBank/DDBJ whole genome shotgun (WGS) entry which is preliminary data.</text>
</comment>